<dbReference type="GO" id="GO:0004588">
    <property type="term" value="F:orotate phosphoribosyltransferase activity"/>
    <property type="evidence" value="ECO:0007669"/>
    <property type="project" value="UniProtKB-UniRule"/>
</dbReference>
<comment type="function">
    <text evidence="6">Catalyzes the transfer of a ribosyl phosphate group from 5-phosphoribose 1-diphosphate to orotate, leading to the formation of orotidine monophosphate (OMP).</text>
</comment>
<organism evidence="8">
    <name type="scientific">Vecturithrix granuli</name>
    <dbReference type="NCBI Taxonomy" id="1499967"/>
    <lineage>
        <taxon>Bacteria</taxon>
        <taxon>Candidatus Moduliflexota</taxon>
        <taxon>Candidatus Vecturitrichia</taxon>
        <taxon>Candidatus Vecturitrichales</taxon>
        <taxon>Candidatus Vecturitrichaceae</taxon>
        <taxon>Candidatus Vecturithrix</taxon>
    </lineage>
</organism>
<protein>
    <recommendedName>
        <fullName evidence="2 6">Orotate phosphoribosyltransferase</fullName>
        <shortName evidence="6">OPRT</shortName>
        <shortName evidence="6">OPRTase</shortName>
        <ecNumber evidence="2 6">2.4.2.10</ecNumber>
    </recommendedName>
</protein>
<evidence type="ECO:0000256" key="6">
    <source>
        <dbReference type="HAMAP-Rule" id="MF_01208"/>
    </source>
</evidence>
<dbReference type="AlphaFoldDB" id="A0A081C134"/>
<evidence type="ECO:0000259" key="7">
    <source>
        <dbReference type="Pfam" id="PF00156"/>
    </source>
</evidence>
<keyword evidence="3 6" id="KW-0328">Glycosyltransferase</keyword>
<accession>A0A081C134</accession>
<dbReference type="PANTHER" id="PTHR19278:SF9">
    <property type="entry name" value="URIDINE 5'-MONOPHOSPHATE SYNTHASE"/>
    <property type="match status" value="1"/>
</dbReference>
<gene>
    <name evidence="6" type="primary">pyrE</name>
    <name evidence="8" type="ORF">U27_05262</name>
</gene>
<keyword evidence="4 6" id="KW-0808">Transferase</keyword>
<feature type="binding site" evidence="6">
    <location>
        <position position="166"/>
    </location>
    <ligand>
        <name>5-phospho-alpha-D-ribose 1-diphosphate</name>
        <dbReference type="ChEBI" id="CHEBI:58017"/>
        <note>ligand shared between dimeric partners</note>
    </ligand>
</feature>
<evidence type="ECO:0000313" key="8">
    <source>
        <dbReference type="EMBL" id="GAK58289.1"/>
    </source>
</evidence>
<dbReference type="HOGENOM" id="CLU_074878_1_1_0"/>
<feature type="binding site" evidence="6">
    <location>
        <position position="162"/>
    </location>
    <ligand>
        <name>5-phospho-alpha-D-ribose 1-diphosphate</name>
        <dbReference type="ChEBI" id="CHEBI:58017"/>
        <note>ligand shared between dimeric partners</note>
    </ligand>
</feature>
<comment type="pathway">
    <text evidence="1 6">Pyrimidine metabolism; UMP biosynthesis via de novo pathway; UMP from orotate: step 1/2.</text>
</comment>
<dbReference type="Pfam" id="PF00156">
    <property type="entry name" value="Pribosyltran"/>
    <property type="match status" value="1"/>
</dbReference>
<dbReference type="InterPro" id="IPR004467">
    <property type="entry name" value="Or_phspho_trans_dom"/>
</dbReference>
<evidence type="ECO:0000256" key="5">
    <source>
        <dbReference type="ARBA" id="ARBA00022975"/>
    </source>
</evidence>
<dbReference type="InterPro" id="IPR029057">
    <property type="entry name" value="PRTase-like"/>
</dbReference>
<dbReference type="InterPro" id="IPR000836">
    <property type="entry name" value="PRTase_dom"/>
</dbReference>
<dbReference type="EMBL" id="DF820467">
    <property type="protein sequence ID" value="GAK58289.1"/>
    <property type="molecule type" value="Genomic_DNA"/>
</dbReference>
<keyword evidence="6" id="KW-0460">Magnesium</keyword>
<dbReference type="Proteomes" id="UP000030661">
    <property type="component" value="Unassembled WGS sequence"/>
</dbReference>
<dbReference type="GO" id="GO:0044205">
    <property type="term" value="P:'de novo' UMP biosynthetic process"/>
    <property type="evidence" value="ECO:0007669"/>
    <property type="project" value="UniProtKB-UniRule"/>
</dbReference>
<evidence type="ECO:0000256" key="2">
    <source>
        <dbReference type="ARBA" id="ARBA00011971"/>
    </source>
</evidence>
<dbReference type="eggNOG" id="COG0461">
    <property type="taxonomic scope" value="Bacteria"/>
</dbReference>
<dbReference type="CDD" id="cd06223">
    <property type="entry name" value="PRTases_typeI"/>
    <property type="match status" value="1"/>
</dbReference>
<proteinExistence type="inferred from homology"/>
<evidence type="ECO:0000256" key="3">
    <source>
        <dbReference type="ARBA" id="ARBA00022676"/>
    </source>
</evidence>
<dbReference type="SUPFAM" id="SSF53271">
    <property type="entry name" value="PRTase-like"/>
    <property type="match status" value="1"/>
</dbReference>
<evidence type="ECO:0000256" key="4">
    <source>
        <dbReference type="ARBA" id="ARBA00022679"/>
    </source>
</evidence>
<comment type="cofactor">
    <cofactor evidence="6">
        <name>Mg(2+)</name>
        <dbReference type="ChEBI" id="CHEBI:18420"/>
    </cofactor>
</comment>
<feature type="domain" description="Phosphoribosyltransferase" evidence="7">
    <location>
        <begin position="115"/>
        <end position="242"/>
    </location>
</feature>
<comment type="subunit">
    <text evidence="6">Homodimer.</text>
</comment>
<dbReference type="EC" id="2.4.2.10" evidence="2 6"/>
<feature type="binding site" description="in other chain" evidence="6">
    <location>
        <begin position="188"/>
        <end position="196"/>
    </location>
    <ligand>
        <name>5-phospho-alpha-D-ribose 1-diphosphate</name>
        <dbReference type="ChEBI" id="CHEBI:58017"/>
        <note>ligand shared between dimeric partners</note>
    </ligand>
</feature>
<dbReference type="UniPathway" id="UPA00070">
    <property type="reaction ID" value="UER00119"/>
</dbReference>
<comment type="catalytic activity">
    <reaction evidence="6">
        <text>orotidine 5'-phosphate + diphosphate = orotate + 5-phospho-alpha-D-ribose 1-diphosphate</text>
        <dbReference type="Rhea" id="RHEA:10380"/>
        <dbReference type="ChEBI" id="CHEBI:30839"/>
        <dbReference type="ChEBI" id="CHEBI:33019"/>
        <dbReference type="ChEBI" id="CHEBI:57538"/>
        <dbReference type="ChEBI" id="CHEBI:58017"/>
        <dbReference type="EC" id="2.4.2.10"/>
    </reaction>
</comment>
<sequence length="286" mass="32431">MKELYILRDTLGQLQDVVLTDVLKAERIVKSSNGRLTFEKILWLNDGLDCIFYERELAQSQLGRPQDRTRQAREIAQILLEKEAVTINADEPYIYVSGLRSPIYCDNRRLIFFPNERRIISHAFAERVRSFSPDVIAGTASSAIPWATWVAALLNRPMVYIRKASKEYGQRRLIEGGDIRGISVVVLEDLVSTGGSSLNAVNACREAGANVLSMMAIFTYEFQEAAQKFRDARCHTEALTNFSTLVQVAAEKQMIRSEKITMIQEWNTNPQQWGPRHGFPNVSPMS</sequence>
<feature type="binding site" description="in other chain" evidence="6">
    <location>
        <position position="163"/>
    </location>
    <ligand>
        <name>5-phospho-alpha-D-ribose 1-diphosphate</name>
        <dbReference type="ChEBI" id="CHEBI:58017"/>
        <note>ligand shared between dimeric partners</note>
    </ligand>
</feature>
<dbReference type="STRING" id="1499967.U27_05262"/>
<keyword evidence="9" id="KW-1185">Reference proteome</keyword>
<reference evidence="8" key="1">
    <citation type="journal article" date="2015" name="PeerJ">
        <title>First genomic representation of candidate bacterial phylum KSB3 points to enhanced environmental sensing as a trigger of wastewater bulking.</title>
        <authorList>
            <person name="Sekiguchi Y."/>
            <person name="Ohashi A."/>
            <person name="Parks D.H."/>
            <person name="Yamauchi T."/>
            <person name="Tyson G.W."/>
            <person name="Hugenholtz P."/>
        </authorList>
    </citation>
    <scope>NUCLEOTIDE SEQUENCE [LARGE SCALE GENOMIC DNA]</scope>
</reference>
<dbReference type="NCBIfam" id="TIGR00336">
    <property type="entry name" value="pyrE"/>
    <property type="match status" value="1"/>
</dbReference>
<comment type="caution">
    <text evidence="6">Lacks conserved residue(s) required for the propagation of feature annotation.</text>
</comment>
<evidence type="ECO:0000313" key="9">
    <source>
        <dbReference type="Proteomes" id="UP000030661"/>
    </source>
</evidence>
<comment type="similarity">
    <text evidence="6">Belongs to the purine/pyrimidine phosphoribosyltransferase family. PyrE subfamily.</text>
</comment>
<evidence type="ECO:0000256" key="1">
    <source>
        <dbReference type="ARBA" id="ARBA00004889"/>
    </source>
</evidence>
<dbReference type="Gene3D" id="3.40.50.2020">
    <property type="match status" value="1"/>
</dbReference>
<dbReference type="InterPro" id="IPR023031">
    <property type="entry name" value="OPRT"/>
</dbReference>
<dbReference type="GO" id="GO:0019856">
    <property type="term" value="P:pyrimidine nucleobase biosynthetic process"/>
    <property type="evidence" value="ECO:0007669"/>
    <property type="project" value="TreeGrafter"/>
</dbReference>
<dbReference type="PANTHER" id="PTHR19278">
    <property type="entry name" value="OROTATE PHOSPHORIBOSYLTRANSFERASE"/>
    <property type="match status" value="1"/>
</dbReference>
<feature type="binding site" evidence="6">
    <location>
        <position position="192"/>
    </location>
    <ligand>
        <name>orotate</name>
        <dbReference type="ChEBI" id="CHEBI:30839"/>
    </ligand>
</feature>
<dbReference type="HAMAP" id="MF_01208">
    <property type="entry name" value="PyrE"/>
    <property type="match status" value="1"/>
</dbReference>
<keyword evidence="5 6" id="KW-0665">Pyrimidine biosynthesis</keyword>
<dbReference type="GO" id="GO:0000287">
    <property type="term" value="F:magnesium ion binding"/>
    <property type="evidence" value="ECO:0007669"/>
    <property type="project" value="UniProtKB-UniRule"/>
</dbReference>
<name>A0A081C134_VECG1</name>